<name>A0ABQ0DVK7_9EUKA</name>
<keyword evidence="2" id="KW-1185">Reference proteome</keyword>
<dbReference type="Proteomes" id="UP001628156">
    <property type="component" value="Unassembled WGS sequence"/>
</dbReference>
<protein>
    <submittedName>
        <fullName evidence="1">Uncharacterized protein</fullName>
    </submittedName>
</protein>
<sequence length="100" mass="11225">MNGIATTERKKRSRKAAFMQTEKPVISSNNEVVFNCQAVLPPYTNGSVEIGSSGRGDNFDGIQDIELIKHEYQPSKRYEIGISQTIGKNDRMQDTANVFR</sequence>
<accession>A0ABQ0DVK7</accession>
<comment type="caution">
    <text evidence="1">The sequence shown here is derived from an EMBL/GenBank/DDBJ whole genome shotgun (WGS) entry which is preliminary data.</text>
</comment>
<organism evidence="1 2">
    <name type="scientific">Entamoeba nuttalli</name>
    <dbReference type="NCBI Taxonomy" id="412467"/>
    <lineage>
        <taxon>Eukaryota</taxon>
        <taxon>Amoebozoa</taxon>
        <taxon>Evosea</taxon>
        <taxon>Archamoebae</taxon>
        <taxon>Mastigamoebida</taxon>
        <taxon>Entamoebidae</taxon>
        <taxon>Entamoeba</taxon>
    </lineage>
</organism>
<evidence type="ECO:0000313" key="1">
    <source>
        <dbReference type="EMBL" id="GAB1226879.1"/>
    </source>
</evidence>
<proteinExistence type="predicted"/>
<evidence type="ECO:0000313" key="2">
    <source>
        <dbReference type="Proteomes" id="UP001628156"/>
    </source>
</evidence>
<gene>
    <name evidence="1" type="ORF">ENUP19_0306G0016</name>
</gene>
<reference evidence="1 2" key="1">
    <citation type="journal article" date="2019" name="PLoS Negl. Trop. Dis.">
        <title>Whole genome sequencing of Entamoeba nuttalli reveals mammalian host-related molecular signatures and a novel octapeptide-repeat surface protein.</title>
        <authorList>
            <person name="Tanaka M."/>
            <person name="Makiuchi T."/>
            <person name="Komiyama T."/>
            <person name="Shiina T."/>
            <person name="Osaki K."/>
            <person name="Tachibana H."/>
        </authorList>
    </citation>
    <scope>NUCLEOTIDE SEQUENCE [LARGE SCALE GENOMIC DNA]</scope>
    <source>
        <strain evidence="1 2">P19-061405</strain>
    </source>
</reference>
<dbReference type="EMBL" id="BAAFRS010000306">
    <property type="protein sequence ID" value="GAB1226879.1"/>
    <property type="molecule type" value="Genomic_DNA"/>
</dbReference>